<dbReference type="RefSeq" id="WP_057873010.1">
    <property type="nucleotide sequence ID" value="NZ_AYYI01000005.1"/>
</dbReference>
<dbReference type="STRING" id="1423796.FC24_GL001784"/>
<evidence type="ECO:0000313" key="6">
    <source>
        <dbReference type="Proteomes" id="UP000051638"/>
    </source>
</evidence>
<evidence type="ECO:0000256" key="1">
    <source>
        <dbReference type="ARBA" id="ARBA00023015"/>
    </source>
</evidence>
<dbReference type="PROSITE" id="PS50949">
    <property type="entry name" value="HTH_GNTR"/>
    <property type="match status" value="1"/>
</dbReference>
<keyword evidence="1" id="KW-0805">Transcription regulation</keyword>
<keyword evidence="6" id="KW-1185">Reference proteome</keyword>
<dbReference type="AlphaFoldDB" id="A0A0R2DIW4"/>
<protein>
    <submittedName>
        <fullName evidence="5">GntR family transcriptional regulator</fullName>
    </submittedName>
</protein>
<dbReference type="OrthoDB" id="362473at2"/>
<dbReference type="Proteomes" id="UP000051638">
    <property type="component" value="Unassembled WGS sequence"/>
</dbReference>
<dbReference type="InterPro" id="IPR036390">
    <property type="entry name" value="WH_DNA-bd_sf"/>
</dbReference>
<dbReference type="PANTHER" id="PTHR38445:SF9">
    <property type="entry name" value="HTH-TYPE TRANSCRIPTIONAL REPRESSOR YTRA"/>
    <property type="match status" value="1"/>
</dbReference>
<dbReference type="InterPro" id="IPR036388">
    <property type="entry name" value="WH-like_DNA-bd_sf"/>
</dbReference>
<accession>A0A0R2DIW4</accession>
<dbReference type="PATRIC" id="fig|1423796.3.peg.1812"/>
<proteinExistence type="predicted"/>
<gene>
    <name evidence="5" type="ORF">FC24_GL001784</name>
</gene>
<dbReference type="Pfam" id="PF00392">
    <property type="entry name" value="GntR"/>
    <property type="match status" value="1"/>
</dbReference>
<sequence>MEFDDKVPIYYQIKQYIYKEIIVNRLKPGAKLPAVRQLAVKLTVNVNTVQRALSELVNEGILKPQRGKGNFVTTDISVLVDLRRRVVEGQLAMVYDRLAELQITPDEMIQYLTNYIDQRKEQSHD</sequence>
<dbReference type="InterPro" id="IPR000524">
    <property type="entry name" value="Tscrpt_reg_HTH_GntR"/>
</dbReference>
<dbReference type="PANTHER" id="PTHR38445">
    <property type="entry name" value="HTH-TYPE TRANSCRIPTIONAL REPRESSOR YTRA"/>
    <property type="match status" value="1"/>
</dbReference>
<name>A0A0R2DIW4_9LACO</name>
<dbReference type="EMBL" id="AYYI01000005">
    <property type="protein sequence ID" value="KRM99948.1"/>
    <property type="molecule type" value="Genomic_DNA"/>
</dbReference>
<organism evidence="5 6">
    <name type="scientific">Loigolactobacillus rennini DSM 20253</name>
    <dbReference type="NCBI Taxonomy" id="1423796"/>
    <lineage>
        <taxon>Bacteria</taxon>
        <taxon>Bacillati</taxon>
        <taxon>Bacillota</taxon>
        <taxon>Bacilli</taxon>
        <taxon>Lactobacillales</taxon>
        <taxon>Lactobacillaceae</taxon>
        <taxon>Loigolactobacillus</taxon>
    </lineage>
</organism>
<dbReference type="GO" id="GO:0003677">
    <property type="term" value="F:DNA binding"/>
    <property type="evidence" value="ECO:0007669"/>
    <property type="project" value="UniProtKB-KW"/>
</dbReference>
<dbReference type="CDD" id="cd07377">
    <property type="entry name" value="WHTH_GntR"/>
    <property type="match status" value="1"/>
</dbReference>
<dbReference type="SMART" id="SM00345">
    <property type="entry name" value="HTH_GNTR"/>
    <property type="match status" value="1"/>
</dbReference>
<evidence type="ECO:0000256" key="3">
    <source>
        <dbReference type="ARBA" id="ARBA00023163"/>
    </source>
</evidence>
<keyword evidence="2" id="KW-0238">DNA-binding</keyword>
<comment type="caution">
    <text evidence="5">The sequence shown here is derived from an EMBL/GenBank/DDBJ whole genome shotgun (WGS) entry which is preliminary data.</text>
</comment>
<evidence type="ECO:0000256" key="2">
    <source>
        <dbReference type="ARBA" id="ARBA00023125"/>
    </source>
</evidence>
<reference evidence="5 6" key="1">
    <citation type="journal article" date="2015" name="Genome Announc.">
        <title>Expanding the biotechnology potential of lactobacilli through comparative genomics of 213 strains and associated genera.</title>
        <authorList>
            <person name="Sun Z."/>
            <person name="Harris H.M."/>
            <person name="McCann A."/>
            <person name="Guo C."/>
            <person name="Argimon S."/>
            <person name="Zhang W."/>
            <person name="Yang X."/>
            <person name="Jeffery I.B."/>
            <person name="Cooney J.C."/>
            <person name="Kagawa T.F."/>
            <person name="Liu W."/>
            <person name="Song Y."/>
            <person name="Salvetti E."/>
            <person name="Wrobel A."/>
            <person name="Rasinkangas P."/>
            <person name="Parkhill J."/>
            <person name="Rea M.C."/>
            <person name="O'Sullivan O."/>
            <person name="Ritari J."/>
            <person name="Douillard F.P."/>
            <person name="Paul Ross R."/>
            <person name="Yang R."/>
            <person name="Briner A.E."/>
            <person name="Felis G.E."/>
            <person name="de Vos W.M."/>
            <person name="Barrangou R."/>
            <person name="Klaenhammer T.R."/>
            <person name="Caufield P.W."/>
            <person name="Cui Y."/>
            <person name="Zhang H."/>
            <person name="O'Toole P.W."/>
        </authorList>
    </citation>
    <scope>NUCLEOTIDE SEQUENCE [LARGE SCALE GENOMIC DNA]</scope>
    <source>
        <strain evidence="5 6">DSM 20253</strain>
    </source>
</reference>
<dbReference type="SUPFAM" id="SSF46785">
    <property type="entry name" value="Winged helix' DNA-binding domain"/>
    <property type="match status" value="1"/>
</dbReference>
<evidence type="ECO:0000259" key="4">
    <source>
        <dbReference type="PROSITE" id="PS50949"/>
    </source>
</evidence>
<keyword evidence="3" id="KW-0804">Transcription</keyword>
<evidence type="ECO:0000313" key="5">
    <source>
        <dbReference type="EMBL" id="KRM99948.1"/>
    </source>
</evidence>
<dbReference type="Gene3D" id="1.10.10.10">
    <property type="entry name" value="Winged helix-like DNA-binding domain superfamily/Winged helix DNA-binding domain"/>
    <property type="match status" value="1"/>
</dbReference>
<feature type="domain" description="HTH gntR-type" evidence="4">
    <location>
        <begin position="7"/>
        <end position="75"/>
    </location>
</feature>
<dbReference type="GO" id="GO:0003700">
    <property type="term" value="F:DNA-binding transcription factor activity"/>
    <property type="evidence" value="ECO:0007669"/>
    <property type="project" value="InterPro"/>
</dbReference>